<sequence>MKPGSIGNEKQADEEVKQVIEAVKGEVEQKLGKTLQKYEPLKYATQVVAGTNYFVKVDTGDDIVHLRIYVHFSGSKQLHGVKTGETATSPIQHF</sequence>
<comment type="subcellular location">
    <subcellularLocation>
        <location evidence="1">Cytoplasm</location>
    </subcellularLocation>
</comment>
<proteinExistence type="inferred from homology"/>
<dbReference type="Proteomes" id="UP000444721">
    <property type="component" value="Unassembled WGS sequence"/>
</dbReference>
<evidence type="ECO:0000259" key="6">
    <source>
        <dbReference type="Pfam" id="PF00031"/>
    </source>
</evidence>
<gene>
    <name evidence="7" type="ORF">FDP41_002161</name>
</gene>
<accession>A0A6A5BX69</accession>
<keyword evidence="4" id="KW-0646">Protease inhibitor</keyword>
<keyword evidence="8" id="KW-1185">Reference proteome</keyword>
<organism evidence="7 8">
    <name type="scientific">Naegleria fowleri</name>
    <name type="common">Brain eating amoeba</name>
    <dbReference type="NCBI Taxonomy" id="5763"/>
    <lineage>
        <taxon>Eukaryota</taxon>
        <taxon>Discoba</taxon>
        <taxon>Heterolobosea</taxon>
        <taxon>Tetramitia</taxon>
        <taxon>Eutetramitia</taxon>
        <taxon>Vahlkampfiidae</taxon>
        <taxon>Naegleria</taxon>
    </lineage>
</organism>
<dbReference type="PROSITE" id="PS00287">
    <property type="entry name" value="CYSTATIN"/>
    <property type="match status" value="1"/>
</dbReference>
<dbReference type="OMA" id="DNRYMHL"/>
<dbReference type="InterPro" id="IPR000010">
    <property type="entry name" value="Cystatin_dom"/>
</dbReference>
<dbReference type="InterPro" id="IPR046350">
    <property type="entry name" value="Cystatin_sf"/>
</dbReference>
<dbReference type="RefSeq" id="XP_044563804.1">
    <property type="nucleotide sequence ID" value="XM_044705326.1"/>
</dbReference>
<dbReference type="OrthoDB" id="2429551at2759"/>
<comment type="similarity">
    <text evidence="2">Belongs to the cystatin family.</text>
</comment>
<dbReference type="Gene3D" id="3.10.450.10">
    <property type="match status" value="1"/>
</dbReference>
<dbReference type="VEuPathDB" id="AmoebaDB:FDP41_002161"/>
<evidence type="ECO:0000256" key="2">
    <source>
        <dbReference type="ARBA" id="ARBA00009403"/>
    </source>
</evidence>
<evidence type="ECO:0000256" key="1">
    <source>
        <dbReference type="ARBA" id="ARBA00004496"/>
    </source>
</evidence>
<feature type="domain" description="Cystatin" evidence="6">
    <location>
        <begin position="10"/>
        <end position="72"/>
    </location>
</feature>
<dbReference type="PANTHER" id="PTHR11414:SF21">
    <property type="entry name" value="CYSTATIN 14A, TANDEM DUPLICATE 1-RELATED"/>
    <property type="match status" value="1"/>
</dbReference>
<evidence type="ECO:0000256" key="3">
    <source>
        <dbReference type="ARBA" id="ARBA00022490"/>
    </source>
</evidence>
<dbReference type="EMBL" id="VFQX01000028">
    <property type="protein sequence ID" value="KAF0979091.1"/>
    <property type="molecule type" value="Genomic_DNA"/>
</dbReference>
<dbReference type="InterPro" id="IPR001713">
    <property type="entry name" value="Prot_inh_stefin"/>
</dbReference>
<dbReference type="GeneID" id="68109379"/>
<dbReference type="VEuPathDB" id="AmoebaDB:NfTy_034750"/>
<dbReference type="PRINTS" id="PR00295">
    <property type="entry name" value="STEFINA"/>
</dbReference>
<dbReference type="SUPFAM" id="SSF54403">
    <property type="entry name" value="Cystatin/monellin"/>
    <property type="match status" value="1"/>
</dbReference>
<dbReference type="AlphaFoldDB" id="A0A6A5BX69"/>
<keyword evidence="5" id="KW-0789">Thiol protease inhibitor</keyword>
<dbReference type="CDD" id="cd00042">
    <property type="entry name" value="CY"/>
    <property type="match status" value="1"/>
</dbReference>
<evidence type="ECO:0000256" key="5">
    <source>
        <dbReference type="ARBA" id="ARBA00022704"/>
    </source>
</evidence>
<evidence type="ECO:0000256" key="4">
    <source>
        <dbReference type="ARBA" id="ARBA00022690"/>
    </source>
</evidence>
<dbReference type="GO" id="GO:0004869">
    <property type="term" value="F:cysteine-type endopeptidase inhibitor activity"/>
    <property type="evidence" value="ECO:0007669"/>
    <property type="project" value="UniProtKB-KW"/>
</dbReference>
<dbReference type="FunFam" id="3.10.450.10:FF:000001">
    <property type="entry name" value="Cystatin-A"/>
    <property type="match status" value="1"/>
</dbReference>
<dbReference type="GO" id="GO:0005829">
    <property type="term" value="C:cytosol"/>
    <property type="evidence" value="ECO:0007669"/>
    <property type="project" value="TreeGrafter"/>
</dbReference>
<evidence type="ECO:0000313" key="8">
    <source>
        <dbReference type="Proteomes" id="UP000444721"/>
    </source>
</evidence>
<keyword evidence="3" id="KW-0963">Cytoplasm</keyword>
<protein>
    <recommendedName>
        <fullName evidence="6">Cystatin domain-containing protein</fullName>
    </recommendedName>
</protein>
<reference evidence="7 8" key="1">
    <citation type="journal article" date="2019" name="Sci. Rep.">
        <title>Nanopore sequencing improves the draft genome of the human pathogenic amoeba Naegleria fowleri.</title>
        <authorList>
            <person name="Liechti N."/>
            <person name="Schurch N."/>
            <person name="Bruggmann R."/>
            <person name="Wittwer M."/>
        </authorList>
    </citation>
    <scope>NUCLEOTIDE SEQUENCE [LARGE SCALE GENOMIC DNA]</scope>
    <source>
        <strain evidence="7 8">ATCC 30894</strain>
    </source>
</reference>
<dbReference type="InterPro" id="IPR018073">
    <property type="entry name" value="Prot_inh_cystat_CS"/>
</dbReference>
<dbReference type="Pfam" id="PF00031">
    <property type="entry name" value="Cystatin"/>
    <property type="match status" value="1"/>
</dbReference>
<dbReference type="PANTHER" id="PTHR11414">
    <property type="entry name" value="CYSTATIN FAMILY MEMBER"/>
    <property type="match status" value="1"/>
</dbReference>
<evidence type="ECO:0000313" key="7">
    <source>
        <dbReference type="EMBL" id="KAF0979091.1"/>
    </source>
</evidence>
<comment type="caution">
    <text evidence="7">The sequence shown here is derived from an EMBL/GenBank/DDBJ whole genome shotgun (WGS) entry which is preliminary data.</text>
</comment>
<name>A0A6A5BX69_NAEFO</name>